<dbReference type="Proteomes" id="UP000541470">
    <property type="component" value="Unassembled WGS sequence"/>
</dbReference>
<dbReference type="Gene3D" id="3.30.450.20">
    <property type="entry name" value="PAS domain"/>
    <property type="match status" value="1"/>
</dbReference>
<dbReference type="RefSeq" id="WP_169594164.1">
    <property type="nucleotide sequence ID" value="NZ_JABBGK010000004.1"/>
</dbReference>
<keyword evidence="2" id="KW-1185">Reference proteome</keyword>
<evidence type="ECO:0000313" key="2">
    <source>
        <dbReference type="Proteomes" id="UP000541470"/>
    </source>
</evidence>
<name>A0A7Y0AYX8_9HYPH</name>
<sequence>MYTVAVMDKDVLAAFRSEHPWLELPADVEEISLFFDDNGGPARLTATSNEQGRNVPFDTDRLRTDTLLALIRFAPRGTPKTWESPEEARVWRILDRLPTAEDATLIDVMLEQARRAMLEEAYSIVHKMATQALRGLAASASSSGETARLEAAARAVPLRLGNIADEHKALFLEVDLWRMVAVLRDEASLPIDYEMPPSSELDELDALVGNPAVTEGVSDSLIQALFDLSPVAFSISTIGRNSSRYVRVNKAYLDLVGKSWDEIRGHEMVSSGLVIGNDARARRLEKLDKRGEYSGERAEIRNANGDVIPVLISARRLVLAGVLYDFEVIAVAVS</sequence>
<accession>A0A7Y0AYX8</accession>
<evidence type="ECO:0000313" key="1">
    <source>
        <dbReference type="EMBL" id="NML75998.1"/>
    </source>
</evidence>
<dbReference type="SUPFAM" id="SSF55785">
    <property type="entry name" value="PYP-like sensor domain (PAS domain)"/>
    <property type="match status" value="1"/>
</dbReference>
<organism evidence="1 2">
    <name type="scientific">Rhizobium terricola</name>
    <dbReference type="NCBI Taxonomy" id="2728849"/>
    <lineage>
        <taxon>Bacteria</taxon>
        <taxon>Pseudomonadati</taxon>
        <taxon>Pseudomonadota</taxon>
        <taxon>Alphaproteobacteria</taxon>
        <taxon>Hyphomicrobiales</taxon>
        <taxon>Rhizobiaceae</taxon>
        <taxon>Rhizobium/Agrobacterium group</taxon>
        <taxon>Rhizobium</taxon>
    </lineage>
</organism>
<gene>
    <name evidence="1" type="ORF">HHL25_17845</name>
</gene>
<dbReference type="AlphaFoldDB" id="A0A7Y0AYX8"/>
<proteinExistence type="predicted"/>
<comment type="caution">
    <text evidence="1">The sequence shown here is derived from an EMBL/GenBank/DDBJ whole genome shotgun (WGS) entry which is preliminary data.</text>
</comment>
<dbReference type="InterPro" id="IPR035965">
    <property type="entry name" value="PAS-like_dom_sf"/>
</dbReference>
<protein>
    <submittedName>
        <fullName evidence="1">Diguanylate cyclase</fullName>
    </submittedName>
</protein>
<dbReference type="EMBL" id="JABBGK010000004">
    <property type="protein sequence ID" value="NML75998.1"/>
    <property type="molecule type" value="Genomic_DNA"/>
</dbReference>
<reference evidence="1 2" key="1">
    <citation type="submission" date="2020-04" db="EMBL/GenBank/DDBJ databases">
        <title>Rhizobium sp. S-51 isolated from soil.</title>
        <authorList>
            <person name="Dahal R.H."/>
        </authorList>
    </citation>
    <scope>NUCLEOTIDE SEQUENCE [LARGE SCALE GENOMIC DNA]</scope>
    <source>
        <strain evidence="1 2">S-51</strain>
    </source>
</reference>